<dbReference type="GeneID" id="33564988"/>
<dbReference type="EMBL" id="MCFF01000006">
    <property type="protein sequence ID" value="ORZ26651.1"/>
    <property type="molecule type" value="Genomic_DNA"/>
</dbReference>
<reference evidence="1 2" key="1">
    <citation type="submission" date="2016-07" db="EMBL/GenBank/DDBJ databases">
        <title>Pervasive Adenine N6-methylation of Active Genes in Fungi.</title>
        <authorList>
            <consortium name="DOE Joint Genome Institute"/>
            <person name="Mondo S.J."/>
            <person name="Dannebaum R.O."/>
            <person name="Kuo R.C."/>
            <person name="Labutti K."/>
            <person name="Haridas S."/>
            <person name="Kuo A."/>
            <person name="Salamov A."/>
            <person name="Ahrendt S.R."/>
            <person name="Lipzen A."/>
            <person name="Sullivan W."/>
            <person name="Andreopoulos W.B."/>
            <person name="Clum A."/>
            <person name="Lindquist E."/>
            <person name="Daum C."/>
            <person name="Ramamoorthy G.K."/>
            <person name="Gryganskyi A."/>
            <person name="Culley D."/>
            <person name="Magnuson J.K."/>
            <person name="James T.Y."/>
            <person name="O'Malley M.A."/>
            <person name="Stajich J.E."/>
            <person name="Spatafora J.W."/>
            <person name="Visel A."/>
            <person name="Grigoriev I.V."/>
        </authorList>
    </citation>
    <scope>NUCLEOTIDE SEQUENCE [LARGE SCALE GENOMIC DNA]</scope>
    <source>
        <strain evidence="1 2">NRRL 3116</strain>
    </source>
</reference>
<name>A0A1Y2GY06_9FUNG</name>
<evidence type="ECO:0000313" key="2">
    <source>
        <dbReference type="Proteomes" id="UP000193648"/>
    </source>
</evidence>
<gene>
    <name evidence="1" type="ORF">BCR41DRAFT_347707</name>
</gene>
<accession>A0A1Y2GY06</accession>
<dbReference type="AlphaFoldDB" id="A0A1Y2GY06"/>
<dbReference type="Proteomes" id="UP000193648">
    <property type="component" value="Unassembled WGS sequence"/>
</dbReference>
<protein>
    <submittedName>
        <fullName evidence="1">Uncharacterized protein</fullName>
    </submittedName>
</protein>
<dbReference type="OrthoDB" id="2403801at2759"/>
<comment type="caution">
    <text evidence="1">The sequence shown here is derived from an EMBL/GenBank/DDBJ whole genome shotgun (WGS) entry which is preliminary data.</text>
</comment>
<organism evidence="1 2">
    <name type="scientific">Lobosporangium transversale</name>
    <dbReference type="NCBI Taxonomy" id="64571"/>
    <lineage>
        <taxon>Eukaryota</taxon>
        <taxon>Fungi</taxon>
        <taxon>Fungi incertae sedis</taxon>
        <taxon>Mucoromycota</taxon>
        <taxon>Mortierellomycotina</taxon>
        <taxon>Mortierellomycetes</taxon>
        <taxon>Mortierellales</taxon>
        <taxon>Mortierellaceae</taxon>
        <taxon>Lobosporangium</taxon>
    </lineage>
</organism>
<dbReference type="InParanoid" id="A0A1Y2GY06"/>
<evidence type="ECO:0000313" key="1">
    <source>
        <dbReference type="EMBL" id="ORZ26651.1"/>
    </source>
</evidence>
<proteinExistence type="predicted"/>
<dbReference type="RefSeq" id="XP_021884414.1">
    <property type="nucleotide sequence ID" value="XM_022023144.1"/>
</dbReference>
<sequence length="387" mass="43815">MTMSFCKLILQRMYLLDHINDNSNAIDYTESLDEQRHENMKTSFSPLSSQSRLLSPFMTSKENMHVIARVIADQICRGICLPETAALVLQALTSLHDQNRFQYMVNMPTRQPIMRMPVIDDRVTFGALCFQYLLQNILPLLHPIDSCSDISSISSMAKTLSAELMKGTHEGTSWTQLQSHIPRSQLSIPTIATATISSLSSPPSSMSSPLSKPLPTSQLKDLTGNILVSQQEKLLPIHIRSVAHLTRILCFLPLVGWHFQCLSSNTFVDMFLDRSKGDLSIDRVAVMVYGFMCVRDLETGRVDPNDLESLRSSGSCYWIIEQSIPTLNEVQAREIVRIVGRHRKLMQRLLFLQYDHLYHQHAYNSFDASEISSRIFQQDASSMSLVS</sequence>
<keyword evidence="2" id="KW-1185">Reference proteome</keyword>